<dbReference type="Proteomes" id="UP001152130">
    <property type="component" value="Unassembled WGS sequence"/>
</dbReference>
<name>A0A9W8PQH1_9HYPO</name>
<sequence length="394" mass="44717">MPSCGTPDLVRKIRDWGGAKIQEQYENSQPATEETEGTEDAEDGHKLVRIPASEEVARKVFMTNVILEQLYICSANLAIAAAEADDEIRNRTAYHIPTVAKAQFVDTAKWLATDAAKYRENQPEQNEIPVLAIDLRLFHKDGFERAEELCLFKPHIGQHGSELGAQDYFEEWINSYPGSNAAAATELHTSRLFACYEYRDHFTGTPTAKYIRDEDQAVRVLVHSMTLKQPLLGHVLKMGQRLLNPRLSAEAQAKLTLKELETQKAQNEVLPRRMLPHTYEQILKFAKEKWFIEFMEDQHPEIQAKDAYFHPGCPEPDRILIQEYARYLARSRVGESGGALAVKTVIGYINSCLTAMERDSERQWNPSLRRTLGIFISSNLLTQEGLSTASRPKL</sequence>
<organism evidence="2 3">
    <name type="scientific">Fusarium irregulare</name>
    <dbReference type="NCBI Taxonomy" id="2494466"/>
    <lineage>
        <taxon>Eukaryota</taxon>
        <taxon>Fungi</taxon>
        <taxon>Dikarya</taxon>
        <taxon>Ascomycota</taxon>
        <taxon>Pezizomycotina</taxon>
        <taxon>Sordariomycetes</taxon>
        <taxon>Hypocreomycetidae</taxon>
        <taxon>Hypocreales</taxon>
        <taxon>Nectriaceae</taxon>
        <taxon>Fusarium</taxon>
        <taxon>Fusarium incarnatum-equiseti species complex</taxon>
    </lineage>
</organism>
<evidence type="ECO:0000256" key="1">
    <source>
        <dbReference type="SAM" id="MobiDB-lite"/>
    </source>
</evidence>
<gene>
    <name evidence="2" type="ORF">NW766_005334</name>
</gene>
<dbReference type="AlphaFoldDB" id="A0A9W8PQH1"/>
<reference evidence="2" key="1">
    <citation type="submission" date="2022-10" db="EMBL/GenBank/DDBJ databases">
        <title>Fusarium specimens isolated from Avocado Roots.</title>
        <authorList>
            <person name="Stajich J."/>
            <person name="Roper C."/>
            <person name="Heimlech-Rivalta G."/>
        </authorList>
    </citation>
    <scope>NUCLEOTIDE SEQUENCE</scope>
    <source>
        <strain evidence="2">CF00143</strain>
    </source>
</reference>
<proteinExistence type="predicted"/>
<evidence type="ECO:0000313" key="2">
    <source>
        <dbReference type="EMBL" id="KAJ4015009.1"/>
    </source>
</evidence>
<keyword evidence="3" id="KW-1185">Reference proteome</keyword>
<accession>A0A9W8PQH1</accession>
<evidence type="ECO:0000313" key="3">
    <source>
        <dbReference type="Proteomes" id="UP001152130"/>
    </source>
</evidence>
<feature type="region of interest" description="Disordered" evidence="1">
    <location>
        <begin position="21"/>
        <end position="44"/>
    </location>
</feature>
<feature type="compositionally biased region" description="Acidic residues" evidence="1">
    <location>
        <begin position="33"/>
        <end position="42"/>
    </location>
</feature>
<protein>
    <submittedName>
        <fullName evidence="2">Uncharacterized protein</fullName>
    </submittedName>
</protein>
<comment type="caution">
    <text evidence="2">The sequence shown here is derived from an EMBL/GenBank/DDBJ whole genome shotgun (WGS) entry which is preliminary data.</text>
</comment>
<dbReference type="EMBL" id="JAPDHF010000007">
    <property type="protein sequence ID" value="KAJ4015009.1"/>
    <property type="molecule type" value="Genomic_DNA"/>
</dbReference>